<proteinExistence type="predicted"/>
<reference evidence="3 4" key="1">
    <citation type="journal article" date="2023" name="Microbiol. Spectr.">
        <title>Symbiosis of Carpenter Bees with Uncharacterized Lactic Acid Bacteria Showing NAD Auxotrophy.</title>
        <authorList>
            <person name="Kawasaki S."/>
            <person name="Ozawa K."/>
            <person name="Mori T."/>
            <person name="Yamamoto A."/>
            <person name="Ito M."/>
            <person name="Ohkuma M."/>
            <person name="Sakamoto M."/>
            <person name="Matsutani M."/>
        </authorList>
    </citation>
    <scope>NUCLEOTIDE SEQUENCE [LARGE SCALE GENOMIC DNA]</scope>
    <source>
        <strain evidence="3 4">XA3</strain>
    </source>
</reference>
<dbReference type="RefSeq" id="WP_425613239.1">
    <property type="nucleotide sequence ID" value="NZ_AP026802.1"/>
</dbReference>
<dbReference type="Proteomes" id="UP001321861">
    <property type="component" value="Chromosome"/>
</dbReference>
<evidence type="ECO:0000259" key="2">
    <source>
        <dbReference type="Pfam" id="PF03217"/>
    </source>
</evidence>
<evidence type="ECO:0000313" key="3">
    <source>
        <dbReference type="EMBL" id="BDR58878.1"/>
    </source>
</evidence>
<sequence>MKVNKTIISLIALMSVSGVSATTMTASETKVQAAVDPNYIDYSEQSGTFYVNLPGYSIAVYEAPANLPKPTGQYLKHGTAWKVSKQALVNGKWYYEVGKNQWVQAAYMTRTQPDINAISGLSGAMYVNYQNASIAVYEAPANLPKLTGQYIQHGTAWKVFQEATTTNGKHFIKIGENQWVQGDYMSWEQPVVQSPARTMVATAYDPRVLGNYTFGYDTVAANLSVFPRGTKLQITFQDGTTKNYVVRDTGGFAYNNPNQLDIAMPNSQALQFGRQTITVRVIS</sequence>
<gene>
    <name evidence="3" type="ORF">XA3_13190</name>
</gene>
<feature type="domain" description="S-layer protein C-terminal" evidence="2">
    <location>
        <begin position="148"/>
        <end position="180"/>
    </location>
</feature>
<protein>
    <recommendedName>
        <fullName evidence="2">S-layer protein C-terminal domain-containing protein</fullName>
    </recommendedName>
</protein>
<dbReference type="EMBL" id="AP026802">
    <property type="protein sequence ID" value="BDR58878.1"/>
    <property type="molecule type" value="Genomic_DNA"/>
</dbReference>
<feature type="domain" description="S-layer protein C-terminal" evidence="2">
    <location>
        <begin position="72"/>
        <end position="106"/>
    </location>
</feature>
<dbReference type="Pfam" id="PF03217">
    <property type="entry name" value="SlpA"/>
    <property type="match status" value="2"/>
</dbReference>
<evidence type="ECO:0000256" key="1">
    <source>
        <dbReference type="SAM" id="SignalP"/>
    </source>
</evidence>
<accession>A0AAU9DXM5</accession>
<name>A0AAU9DXM5_9LACO</name>
<dbReference type="InterPro" id="IPR059180">
    <property type="entry name" value="3D_YorM"/>
</dbReference>
<dbReference type="AlphaFoldDB" id="A0AAU9DXM5"/>
<keyword evidence="1" id="KW-0732">Signal</keyword>
<dbReference type="CDD" id="cd14667">
    <property type="entry name" value="3D_containing_proteins"/>
    <property type="match status" value="1"/>
</dbReference>
<dbReference type="KEGG" id="xap:XA3_13190"/>
<feature type="signal peptide" evidence="1">
    <location>
        <begin position="1"/>
        <end position="21"/>
    </location>
</feature>
<organism evidence="3 4">
    <name type="scientific">Xylocopilactobacillus apicola</name>
    <dbReference type="NCBI Taxonomy" id="2932184"/>
    <lineage>
        <taxon>Bacteria</taxon>
        <taxon>Bacillati</taxon>
        <taxon>Bacillota</taxon>
        <taxon>Bacilli</taxon>
        <taxon>Lactobacillales</taxon>
        <taxon>Lactobacillaceae</taxon>
        <taxon>Xylocopilactobacillus</taxon>
    </lineage>
</organism>
<feature type="chain" id="PRO_5043594318" description="S-layer protein C-terminal domain-containing protein" evidence="1">
    <location>
        <begin position="22"/>
        <end position="283"/>
    </location>
</feature>
<keyword evidence="4" id="KW-1185">Reference proteome</keyword>
<dbReference type="InterPro" id="IPR024968">
    <property type="entry name" value="SlpA_C_lactobacillus"/>
</dbReference>
<evidence type="ECO:0000313" key="4">
    <source>
        <dbReference type="Proteomes" id="UP001321861"/>
    </source>
</evidence>